<accession>A0A7Z8YR08</accession>
<dbReference type="Pfam" id="PF14905">
    <property type="entry name" value="OMP_b-brl_3"/>
    <property type="match status" value="1"/>
</dbReference>
<proteinExistence type="predicted"/>
<dbReference type="EMBL" id="UYIV01000002">
    <property type="protein sequence ID" value="VDH06580.1"/>
    <property type="molecule type" value="Genomic_DNA"/>
</dbReference>
<gene>
    <name evidence="2" type="ORF">NCTC12929_02231</name>
</gene>
<dbReference type="AlphaFoldDB" id="A0A7Z8YR08"/>
<dbReference type="InterPro" id="IPR041700">
    <property type="entry name" value="OMP_b-brl_3"/>
</dbReference>
<reference evidence="2 3" key="1">
    <citation type="submission" date="2018-11" db="EMBL/GenBank/DDBJ databases">
        <authorList>
            <consortium name="Pathogen Informatics"/>
        </authorList>
    </citation>
    <scope>NUCLEOTIDE SEQUENCE [LARGE SCALE GENOMIC DNA]</scope>
    <source>
        <strain evidence="2 3">NCTC12929</strain>
    </source>
</reference>
<dbReference type="Proteomes" id="UP000270205">
    <property type="component" value="Unassembled WGS sequence"/>
</dbReference>
<name>A0A7Z8YR08_9FLAO</name>
<evidence type="ECO:0000313" key="2">
    <source>
        <dbReference type="EMBL" id="VDH06580.1"/>
    </source>
</evidence>
<protein>
    <recommendedName>
        <fullName evidence="1">Outer membrane protein beta-barrel domain-containing protein</fullName>
    </recommendedName>
</protein>
<evidence type="ECO:0000259" key="1">
    <source>
        <dbReference type="Pfam" id="PF14905"/>
    </source>
</evidence>
<evidence type="ECO:0000313" key="3">
    <source>
        <dbReference type="Proteomes" id="UP000270205"/>
    </source>
</evidence>
<comment type="caution">
    <text evidence="2">The sequence shown here is derived from an EMBL/GenBank/DDBJ whole genome shotgun (WGS) entry which is preliminary data.</text>
</comment>
<sequence length="204" mass="23774">MKKNWVFFAMGGYLQDFISSFYDLENDRINSTYKNFENVYVGYFGAEYTTSFFNGKLNSKASALVQFIKIDDKEYNAMLSKSTPTFIFSTNHTLKLGNNYKLNADYRFVPTYIDGLIRHGAYQRLDLTLSKKINSNFSLMVFARDIFRTNRSINETTVPHYLYSNNSYGDVQNFGITLKWNFTGKAYRQSQMETADDNTIDRLK</sequence>
<dbReference type="SUPFAM" id="SSF56935">
    <property type="entry name" value="Porins"/>
    <property type="match status" value="1"/>
</dbReference>
<organism evidence="2 3">
    <name type="scientific">Bergeyella zoohelcum</name>
    <dbReference type="NCBI Taxonomy" id="1015"/>
    <lineage>
        <taxon>Bacteria</taxon>
        <taxon>Pseudomonadati</taxon>
        <taxon>Bacteroidota</taxon>
        <taxon>Flavobacteriia</taxon>
        <taxon>Flavobacteriales</taxon>
        <taxon>Weeksellaceae</taxon>
        <taxon>Bergeyella</taxon>
    </lineage>
</organism>
<feature type="domain" description="Outer membrane protein beta-barrel" evidence="1">
    <location>
        <begin position="19"/>
        <end position="180"/>
    </location>
</feature>